<dbReference type="Proteomes" id="UP001066276">
    <property type="component" value="Chromosome 10"/>
</dbReference>
<name>A0AAV7M374_PLEWA</name>
<gene>
    <name evidence="1" type="ORF">NDU88_003366</name>
</gene>
<sequence length="118" mass="12901">MIEYPDRTNLPKLPSADRGALSAQLTIGEIKGAIRDVARNKTLGSDGLPNEFYKTYMHKDLGQDLTIVADRLTEVERLSGLQVNATKSCAFAFLTEMRREQVAFGSAQIPLGTQTSVA</sequence>
<proteinExistence type="predicted"/>
<keyword evidence="2" id="KW-1185">Reference proteome</keyword>
<accession>A0AAV7M374</accession>
<comment type="caution">
    <text evidence="1">The sequence shown here is derived from an EMBL/GenBank/DDBJ whole genome shotgun (WGS) entry which is preliminary data.</text>
</comment>
<evidence type="ECO:0000313" key="1">
    <source>
        <dbReference type="EMBL" id="KAJ1098250.1"/>
    </source>
</evidence>
<reference evidence="1" key="1">
    <citation type="journal article" date="2022" name="bioRxiv">
        <title>Sequencing and chromosome-scale assembly of the giantPleurodeles waltlgenome.</title>
        <authorList>
            <person name="Brown T."/>
            <person name="Elewa A."/>
            <person name="Iarovenko S."/>
            <person name="Subramanian E."/>
            <person name="Araus A.J."/>
            <person name="Petzold A."/>
            <person name="Susuki M."/>
            <person name="Suzuki K.-i.T."/>
            <person name="Hayashi T."/>
            <person name="Toyoda A."/>
            <person name="Oliveira C."/>
            <person name="Osipova E."/>
            <person name="Leigh N.D."/>
            <person name="Simon A."/>
            <person name="Yun M.H."/>
        </authorList>
    </citation>
    <scope>NUCLEOTIDE SEQUENCE</scope>
    <source>
        <strain evidence="1">20211129_DDA</strain>
        <tissue evidence="1">Liver</tissue>
    </source>
</reference>
<evidence type="ECO:0000313" key="2">
    <source>
        <dbReference type="Proteomes" id="UP001066276"/>
    </source>
</evidence>
<dbReference type="EMBL" id="JANPWB010000014">
    <property type="protein sequence ID" value="KAJ1098250.1"/>
    <property type="molecule type" value="Genomic_DNA"/>
</dbReference>
<evidence type="ECO:0008006" key="3">
    <source>
        <dbReference type="Google" id="ProtNLM"/>
    </source>
</evidence>
<organism evidence="1 2">
    <name type="scientific">Pleurodeles waltl</name>
    <name type="common">Iberian ribbed newt</name>
    <dbReference type="NCBI Taxonomy" id="8319"/>
    <lineage>
        <taxon>Eukaryota</taxon>
        <taxon>Metazoa</taxon>
        <taxon>Chordata</taxon>
        <taxon>Craniata</taxon>
        <taxon>Vertebrata</taxon>
        <taxon>Euteleostomi</taxon>
        <taxon>Amphibia</taxon>
        <taxon>Batrachia</taxon>
        <taxon>Caudata</taxon>
        <taxon>Salamandroidea</taxon>
        <taxon>Salamandridae</taxon>
        <taxon>Pleurodelinae</taxon>
        <taxon>Pleurodeles</taxon>
    </lineage>
</organism>
<protein>
    <recommendedName>
        <fullName evidence="3">Reverse transcriptase domain-containing protein</fullName>
    </recommendedName>
</protein>
<dbReference type="AlphaFoldDB" id="A0AAV7M374"/>